<evidence type="ECO:0000313" key="3">
    <source>
        <dbReference type="Proteomes" id="UP001549313"/>
    </source>
</evidence>
<gene>
    <name evidence="2" type="ORF">ABIE19_002726</name>
</gene>
<proteinExistence type="predicted"/>
<name>A0ABV2RFU8_9CAUL</name>
<organism evidence="2 3">
    <name type="scientific">Brevundimonas faecalis</name>
    <dbReference type="NCBI Taxonomy" id="947378"/>
    <lineage>
        <taxon>Bacteria</taxon>
        <taxon>Pseudomonadati</taxon>
        <taxon>Pseudomonadota</taxon>
        <taxon>Alphaproteobacteria</taxon>
        <taxon>Caulobacterales</taxon>
        <taxon>Caulobacteraceae</taxon>
        <taxon>Brevundimonas</taxon>
    </lineage>
</organism>
<dbReference type="Proteomes" id="UP001549313">
    <property type="component" value="Unassembled WGS sequence"/>
</dbReference>
<evidence type="ECO:0000313" key="2">
    <source>
        <dbReference type="EMBL" id="MET4684777.1"/>
    </source>
</evidence>
<reference evidence="2 3" key="1">
    <citation type="submission" date="2024-06" db="EMBL/GenBank/DDBJ databases">
        <title>Sorghum-associated microbial communities from plants grown in Nebraska, USA.</title>
        <authorList>
            <person name="Schachtman D."/>
        </authorList>
    </citation>
    <scope>NUCLEOTIDE SEQUENCE [LARGE SCALE GENOMIC DNA]</scope>
    <source>
        <strain evidence="2 3">2814</strain>
    </source>
</reference>
<feature type="region of interest" description="Disordered" evidence="1">
    <location>
        <begin position="100"/>
        <end position="124"/>
    </location>
</feature>
<dbReference type="InterPro" id="IPR007475">
    <property type="entry name" value="UbiK"/>
</dbReference>
<keyword evidence="3" id="KW-1185">Reference proteome</keyword>
<dbReference type="EMBL" id="JBEPTF010000004">
    <property type="protein sequence ID" value="MET4684777.1"/>
    <property type="molecule type" value="Genomic_DNA"/>
</dbReference>
<protein>
    <submittedName>
        <fullName evidence="2">BMFP domain-containing protein YqiC</fullName>
    </submittedName>
</protein>
<evidence type="ECO:0000256" key="1">
    <source>
        <dbReference type="SAM" id="MobiDB-lite"/>
    </source>
</evidence>
<accession>A0ABV2RFU8</accession>
<dbReference type="Pfam" id="PF04380">
    <property type="entry name" value="BMFP"/>
    <property type="match status" value="1"/>
</dbReference>
<sequence>MDGKVWFTQINAPLTMFEPSGPVTIEEAAMQTRNPILDEFAKLTTGAMGLAQAAGDEAKAAWRAQTDRLVAEMDLVRRDEFDVLKAEIAALRAEIAELKSQKTPAKKAAGGSSTTAKPAADAAG</sequence>
<comment type="caution">
    <text evidence="2">The sequence shown here is derived from an EMBL/GenBank/DDBJ whole genome shotgun (WGS) entry which is preliminary data.</text>
</comment>